<organism evidence="3 4">
    <name type="scientific">Tomitella fengzijianii</name>
    <dbReference type="NCBI Taxonomy" id="2597660"/>
    <lineage>
        <taxon>Bacteria</taxon>
        <taxon>Bacillati</taxon>
        <taxon>Actinomycetota</taxon>
        <taxon>Actinomycetes</taxon>
        <taxon>Mycobacteriales</taxon>
        <taxon>Tomitella</taxon>
    </lineage>
</organism>
<dbReference type="RefSeq" id="WP_143910023.1">
    <property type="nucleotide sequence ID" value="NZ_CP041765.1"/>
</dbReference>
<dbReference type="SUPFAM" id="SSF54593">
    <property type="entry name" value="Glyoxalase/Bleomycin resistance protein/Dihydroxybiphenyl dioxygenase"/>
    <property type="match status" value="1"/>
</dbReference>
<dbReference type="InterPro" id="IPR029068">
    <property type="entry name" value="Glyas_Bleomycin-R_OHBP_Dase"/>
</dbReference>
<dbReference type="CDD" id="cd07246">
    <property type="entry name" value="VOC_like"/>
    <property type="match status" value="1"/>
</dbReference>
<dbReference type="KEGG" id="toy:FO059_16435"/>
<reference evidence="3 4" key="2">
    <citation type="submission" date="2019-07" db="EMBL/GenBank/DDBJ databases">
        <authorList>
            <person name="Huang Y."/>
        </authorList>
    </citation>
    <scope>NUCLEOTIDE SEQUENCE [LARGE SCALE GENOMIC DNA]</scope>
    <source>
        <strain evidence="3 4">HY188</strain>
    </source>
</reference>
<feature type="compositionally biased region" description="Low complexity" evidence="1">
    <location>
        <begin position="1"/>
        <end position="13"/>
    </location>
</feature>
<dbReference type="PANTHER" id="PTHR34109">
    <property type="entry name" value="BNAUNNG04460D PROTEIN-RELATED"/>
    <property type="match status" value="1"/>
</dbReference>
<dbReference type="Pfam" id="PF00903">
    <property type="entry name" value="Glyoxalase"/>
    <property type="match status" value="1"/>
</dbReference>
<feature type="region of interest" description="Disordered" evidence="1">
    <location>
        <begin position="1"/>
        <end position="21"/>
    </location>
</feature>
<dbReference type="Gene3D" id="3.30.720.110">
    <property type="match status" value="1"/>
</dbReference>
<dbReference type="EMBL" id="CP041765">
    <property type="protein sequence ID" value="QDQ98618.1"/>
    <property type="molecule type" value="Genomic_DNA"/>
</dbReference>
<protein>
    <submittedName>
        <fullName evidence="3">VOC family protein</fullName>
    </submittedName>
</protein>
<proteinExistence type="predicted"/>
<dbReference type="PROSITE" id="PS51819">
    <property type="entry name" value="VOC"/>
    <property type="match status" value="1"/>
</dbReference>
<evidence type="ECO:0000313" key="4">
    <source>
        <dbReference type="Proteomes" id="UP000317344"/>
    </source>
</evidence>
<dbReference type="PANTHER" id="PTHR34109:SF1">
    <property type="entry name" value="VOC DOMAIN-CONTAINING PROTEIN"/>
    <property type="match status" value="1"/>
</dbReference>
<name>A0A516X6B7_9ACTN</name>
<evidence type="ECO:0000259" key="2">
    <source>
        <dbReference type="PROSITE" id="PS51819"/>
    </source>
</evidence>
<feature type="domain" description="VOC" evidence="2">
    <location>
        <begin position="25"/>
        <end position="160"/>
    </location>
</feature>
<gene>
    <name evidence="3" type="ORF">FO059_16435</name>
</gene>
<dbReference type="InterPro" id="IPR037523">
    <property type="entry name" value="VOC_core"/>
</dbReference>
<accession>A0A516X6B7</accession>
<reference evidence="3 4" key="1">
    <citation type="submission" date="2019-07" db="EMBL/GenBank/DDBJ databases">
        <title>Tomitella cavernea sp. nov., an actinomycete isolated from soil.</title>
        <authorList>
            <person name="Cheng J."/>
        </authorList>
    </citation>
    <scope>NUCLEOTIDE SEQUENCE [LARGE SCALE GENOMIC DNA]</scope>
    <source>
        <strain evidence="3 4">HY188</strain>
    </source>
</reference>
<evidence type="ECO:0000256" key="1">
    <source>
        <dbReference type="SAM" id="MobiDB-lite"/>
    </source>
</evidence>
<sequence length="186" mass="19304">MSAATNNSAHTAADGAHTVNGTPRGFTSLTPFLVVSDAAAAIDFYVAAFGAIEVSRVESPAPDGEGALVAHAELDFGDGRLQLGDPNPQYGLVAAARPAGPDADSVSNSMTLYRPDVDAVVERALAAGATLREPVTDFVSGDRFASLLDPVGRRWNVMTRTVDISEAESARRVDEWAAAGFPAMDG</sequence>
<dbReference type="Gene3D" id="3.30.720.120">
    <property type="match status" value="1"/>
</dbReference>
<dbReference type="OrthoDB" id="9795306at2"/>
<evidence type="ECO:0000313" key="3">
    <source>
        <dbReference type="EMBL" id="QDQ98618.1"/>
    </source>
</evidence>
<dbReference type="Proteomes" id="UP000317344">
    <property type="component" value="Chromosome"/>
</dbReference>
<keyword evidence="4" id="KW-1185">Reference proteome</keyword>
<dbReference type="AlphaFoldDB" id="A0A516X6B7"/>
<dbReference type="InterPro" id="IPR004360">
    <property type="entry name" value="Glyas_Fos-R_dOase_dom"/>
</dbReference>